<comment type="caution">
    <text evidence="1">The sequence shown here is derived from an EMBL/GenBank/DDBJ whole genome shotgun (WGS) entry which is preliminary data.</text>
</comment>
<sequence length="145" mass="17002">MVEKPKATREDFELESGLPDDFDAMTTRSWFGFKEEYQKGTVPLLLLDLEGEEIEPVNVAFSIGADWKIIDGGHRVEHPKGKKRFVMTSMIGRLIDRVVNQMGIELWERGFPTEADIWTGLAFHWKREEITFGYYYLWPCLKQIW</sequence>
<protein>
    <submittedName>
        <fullName evidence="1">Uncharacterized protein</fullName>
    </submittedName>
</protein>
<gene>
    <name evidence="1" type="ORF">S06H3_13895</name>
</gene>
<dbReference type="AlphaFoldDB" id="X1LCQ7"/>
<organism evidence="1">
    <name type="scientific">marine sediment metagenome</name>
    <dbReference type="NCBI Taxonomy" id="412755"/>
    <lineage>
        <taxon>unclassified sequences</taxon>
        <taxon>metagenomes</taxon>
        <taxon>ecological metagenomes</taxon>
    </lineage>
</organism>
<dbReference type="EMBL" id="BARV01006784">
    <property type="protein sequence ID" value="GAI16898.1"/>
    <property type="molecule type" value="Genomic_DNA"/>
</dbReference>
<proteinExistence type="predicted"/>
<evidence type="ECO:0000313" key="1">
    <source>
        <dbReference type="EMBL" id="GAI16898.1"/>
    </source>
</evidence>
<name>X1LCQ7_9ZZZZ</name>
<reference evidence="1" key="1">
    <citation type="journal article" date="2014" name="Front. Microbiol.">
        <title>High frequency of phylogenetically diverse reductive dehalogenase-homologous genes in deep subseafloor sedimentary metagenomes.</title>
        <authorList>
            <person name="Kawai M."/>
            <person name="Futagami T."/>
            <person name="Toyoda A."/>
            <person name="Takaki Y."/>
            <person name="Nishi S."/>
            <person name="Hori S."/>
            <person name="Arai W."/>
            <person name="Tsubouchi T."/>
            <person name="Morono Y."/>
            <person name="Uchiyama I."/>
            <person name="Ito T."/>
            <person name="Fujiyama A."/>
            <person name="Inagaki F."/>
            <person name="Takami H."/>
        </authorList>
    </citation>
    <scope>NUCLEOTIDE SEQUENCE</scope>
    <source>
        <strain evidence="1">Expedition CK06-06</strain>
    </source>
</reference>
<accession>X1LCQ7</accession>